<dbReference type="NCBIfam" id="NF009435">
    <property type="entry name" value="PRK12794.1"/>
    <property type="match status" value="1"/>
</dbReference>
<dbReference type="Proteomes" id="UP001560019">
    <property type="component" value="Unassembled WGS sequence"/>
</dbReference>
<reference evidence="1 2" key="1">
    <citation type="submission" date="2024-06" db="EMBL/GenBank/DDBJ databases">
        <title>Genome of Rhodovulum iodosum, a marine photoferrotroph.</title>
        <authorList>
            <person name="Bianchini G."/>
            <person name="Nikeleit V."/>
            <person name="Kappler A."/>
            <person name="Bryce C."/>
            <person name="Sanchez-Baracaldo P."/>
        </authorList>
    </citation>
    <scope>NUCLEOTIDE SEQUENCE [LARGE SCALE GENOMIC DNA]</scope>
    <source>
        <strain evidence="1 2">UT/N1</strain>
    </source>
</reference>
<dbReference type="EMBL" id="JBEHHI010000001">
    <property type="protein sequence ID" value="MEX5727901.1"/>
    <property type="molecule type" value="Genomic_DNA"/>
</dbReference>
<keyword evidence="1" id="KW-0282">Flagellum</keyword>
<sequence>MTALSLARSAYGMATDPTRPPRAAEYDAFARVTAGLKSAQSGPLPARAAALHDNRRLWAALAADVAQPGNALPDALRARILFLADFIRQHSRAALTGTADCAPLIEINTAVMRGLTGTEPAA</sequence>
<dbReference type="RefSeq" id="WP_125403029.1">
    <property type="nucleotide sequence ID" value="NZ_JBEHHI010000001.1"/>
</dbReference>
<protein>
    <submittedName>
        <fullName evidence="1">Flagellar protein FlaF</fullName>
    </submittedName>
</protein>
<proteinExistence type="predicted"/>
<keyword evidence="1" id="KW-0966">Cell projection</keyword>
<evidence type="ECO:0000313" key="2">
    <source>
        <dbReference type="Proteomes" id="UP001560019"/>
    </source>
</evidence>
<dbReference type="Pfam" id="PF07309">
    <property type="entry name" value="FlaF"/>
    <property type="match status" value="1"/>
</dbReference>
<name>A0ABV3XRF9_9RHOB</name>
<dbReference type="InterPro" id="IPR010845">
    <property type="entry name" value="FlaF"/>
</dbReference>
<gene>
    <name evidence="1" type="ORF">Ga0609869_001254</name>
</gene>
<keyword evidence="2" id="KW-1185">Reference proteome</keyword>
<comment type="caution">
    <text evidence="1">The sequence shown here is derived from an EMBL/GenBank/DDBJ whole genome shotgun (WGS) entry which is preliminary data.</text>
</comment>
<organism evidence="1 2">
    <name type="scientific">Rhodovulum iodosum</name>
    <dbReference type="NCBI Taxonomy" id="68291"/>
    <lineage>
        <taxon>Bacteria</taxon>
        <taxon>Pseudomonadati</taxon>
        <taxon>Pseudomonadota</taxon>
        <taxon>Alphaproteobacteria</taxon>
        <taxon>Rhodobacterales</taxon>
        <taxon>Paracoccaceae</taxon>
        <taxon>Rhodovulum</taxon>
    </lineage>
</organism>
<keyword evidence="1" id="KW-0969">Cilium</keyword>
<evidence type="ECO:0000313" key="1">
    <source>
        <dbReference type="EMBL" id="MEX5727901.1"/>
    </source>
</evidence>
<accession>A0ABV3XRF9</accession>